<feature type="transmembrane region" description="Helical" evidence="6">
    <location>
        <begin position="37"/>
        <end position="56"/>
    </location>
</feature>
<dbReference type="Pfam" id="PF08395">
    <property type="entry name" value="7tm_7"/>
    <property type="match status" value="1"/>
</dbReference>
<evidence type="ECO:0000256" key="4">
    <source>
        <dbReference type="ARBA" id="ARBA00022989"/>
    </source>
</evidence>
<evidence type="ECO:0000256" key="5">
    <source>
        <dbReference type="ARBA" id="ARBA00023136"/>
    </source>
</evidence>
<evidence type="ECO:0000313" key="9">
    <source>
        <dbReference type="Proteomes" id="UP000198287"/>
    </source>
</evidence>
<dbReference type="GO" id="GO:0050909">
    <property type="term" value="P:sensory perception of taste"/>
    <property type="evidence" value="ECO:0007669"/>
    <property type="project" value="InterPro"/>
</dbReference>
<protein>
    <recommendedName>
        <fullName evidence="10">Gustatory receptor</fullName>
    </recommendedName>
</protein>
<keyword evidence="2" id="KW-1003">Cell membrane</keyword>
<dbReference type="AlphaFoldDB" id="A0A226EX80"/>
<keyword evidence="4 6" id="KW-1133">Transmembrane helix</keyword>
<evidence type="ECO:0000256" key="2">
    <source>
        <dbReference type="ARBA" id="ARBA00022475"/>
    </source>
</evidence>
<evidence type="ECO:0000313" key="8">
    <source>
        <dbReference type="EMBL" id="OXA61441.1"/>
    </source>
</evidence>
<feature type="transmembrane region" description="Helical" evidence="6">
    <location>
        <begin position="77"/>
        <end position="96"/>
    </location>
</feature>
<dbReference type="GO" id="GO:0005886">
    <property type="term" value="C:plasma membrane"/>
    <property type="evidence" value="ECO:0007669"/>
    <property type="project" value="UniProtKB-SubCell"/>
</dbReference>
<organism evidence="8 9">
    <name type="scientific">Folsomia candida</name>
    <name type="common">Springtail</name>
    <dbReference type="NCBI Taxonomy" id="158441"/>
    <lineage>
        <taxon>Eukaryota</taxon>
        <taxon>Metazoa</taxon>
        <taxon>Ecdysozoa</taxon>
        <taxon>Arthropoda</taxon>
        <taxon>Hexapoda</taxon>
        <taxon>Collembola</taxon>
        <taxon>Entomobryomorpha</taxon>
        <taxon>Isotomoidea</taxon>
        <taxon>Isotomidae</taxon>
        <taxon>Proisotominae</taxon>
        <taxon>Folsomia</taxon>
    </lineage>
</organism>
<feature type="chain" id="PRO_5013008359" description="Gustatory receptor" evidence="7">
    <location>
        <begin position="22"/>
        <end position="394"/>
    </location>
</feature>
<sequence length="394" mass="44590">MKSFGFFSCIWLGWILGFLQLSPPWRDPPSFNSWKSWISVWSLIVLCVQHVLLIDFSRQTKLVDGLAVNLLAKQLHALMFIVTFGAFWTVRVIFLIRAKKLAKLLGAFYVYPIKNEYFRWRVAWRVAVFFVCISGILVISSSGLFVLAVRSKSRAADSPPWFFIFGKVLSGILSAFFGHMASMASTNVAFALVIYISFYLEFVIVRDANSKKLNFLHSPLSKEILLNKFEGIRTLFEEGNKIIAPLALVVIVVETFRGVSGAHELLINKLGGFFALDNYLNVIQQLIHAGLVFVGQYVVDKMNERKQQLSKIIALMEETDSNHKFTVKLVNYVIDFDWKLSGYGFFYVDKKLLSGMVATAMTYIVILVQLQISLHSPACRTSFILSTINGTEIG</sequence>
<evidence type="ECO:0008006" key="10">
    <source>
        <dbReference type="Google" id="ProtNLM"/>
    </source>
</evidence>
<proteinExistence type="predicted"/>
<keyword evidence="9" id="KW-1185">Reference proteome</keyword>
<evidence type="ECO:0000256" key="1">
    <source>
        <dbReference type="ARBA" id="ARBA00004651"/>
    </source>
</evidence>
<evidence type="ECO:0000256" key="3">
    <source>
        <dbReference type="ARBA" id="ARBA00022692"/>
    </source>
</evidence>
<evidence type="ECO:0000256" key="7">
    <source>
        <dbReference type="SAM" id="SignalP"/>
    </source>
</evidence>
<dbReference type="InterPro" id="IPR013604">
    <property type="entry name" value="7TM_chemorcpt"/>
</dbReference>
<dbReference type="EMBL" id="LNIX01000001">
    <property type="protein sequence ID" value="OXA61441.1"/>
    <property type="molecule type" value="Genomic_DNA"/>
</dbReference>
<evidence type="ECO:0000256" key="6">
    <source>
        <dbReference type="SAM" id="Phobius"/>
    </source>
</evidence>
<feature type="signal peptide" evidence="7">
    <location>
        <begin position="1"/>
        <end position="21"/>
    </location>
</feature>
<keyword evidence="5 6" id="KW-0472">Membrane</keyword>
<comment type="subcellular location">
    <subcellularLocation>
        <location evidence="1">Cell membrane</location>
        <topology evidence="1">Multi-pass membrane protein</topology>
    </subcellularLocation>
</comment>
<name>A0A226EX80_FOLCA</name>
<keyword evidence="3 6" id="KW-0812">Transmembrane</keyword>
<reference evidence="8 9" key="1">
    <citation type="submission" date="2015-12" db="EMBL/GenBank/DDBJ databases">
        <title>The genome of Folsomia candida.</title>
        <authorList>
            <person name="Faddeeva A."/>
            <person name="Derks M.F."/>
            <person name="Anvar Y."/>
            <person name="Smit S."/>
            <person name="Van Straalen N."/>
            <person name="Roelofs D."/>
        </authorList>
    </citation>
    <scope>NUCLEOTIDE SEQUENCE [LARGE SCALE GENOMIC DNA]</scope>
    <source>
        <strain evidence="8 9">VU population</strain>
        <tissue evidence="8">Whole body</tissue>
    </source>
</reference>
<accession>A0A226EX80</accession>
<comment type="caution">
    <text evidence="8">The sequence shown here is derived from an EMBL/GenBank/DDBJ whole genome shotgun (WGS) entry which is preliminary data.</text>
</comment>
<feature type="transmembrane region" description="Helical" evidence="6">
    <location>
        <begin position="122"/>
        <end position="149"/>
    </location>
</feature>
<gene>
    <name evidence="8" type="ORF">Fcan01_02017</name>
</gene>
<feature type="transmembrane region" description="Helical" evidence="6">
    <location>
        <begin position="352"/>
        <end position="372"/>
    </location>
</feature>
<feature type="transmembrane region" description="Helical" evidence="6">
    <location>
        <begin position="188"/>
        <end position="205"/>
    </location>
</feature>
<dbReference type="Proteomes" id="UP000198287">
    <property type="component" value="Unassembled WGS sequence"/>
</dbReference>
<feature type="transmembrane region" description="Helical" evidence="6">
    <location>
        <begin position="161"/>
        <end position="182"/>
    </location>
</feature>
<keyword evidence="7" id="KW-0732">Signal</keyword>